<dbReference type="EMBL" id="LHPJ01000005">
    <property type="protein sequence ID" value="KOO04455.1"/>
    <property type="molecule type" value="Genomic_DNA"/>
</dbReference>
<keyword evidence="4 7" id="KW-0812">Transmembrane</keyword>
<evidence type="ECO:0000256" key="2">
    <source>
        <dbReference type="ARBA" id="ARBA00007977"/>
    </source>
</evidence>
<keyword evidence="9" id="KW-1185">Reference proteome</keyword>
<evidence type="ECO:0000256" key="4">
    <source>
        <dbReference type="ARBA" id="ARBA00022692"/>
    </source>
</evidence>
<dbReference type="PANTHER" id="PTHR30106:SF2">
    <property type="entry name" value="UPF0324 INNER MEMBRANE PROTEIN YEIH"/>
    <property type="match status" value="1"/>
</dbReference>
<feature type="transmembrane region" description="Helical" evidence="7">
    <location>
        <begin position="97"/>
        <end position="119"/>
    </location>
</feature>
<evidence type="ECO:0000313" key="9">
    <source>
        <dbReference type="Proteomes" id="UP000037515"/>
    </source>
</evidence>
<evidence type="ECO:0000256" key="6">
    <source>
        <dbReference type="ARBA" id="ARBA00023136"/>
    </source>
</evidence>
<feature type="transmembrane region" description="Helical" evidence="7">
    <location>
        <begin position="131"/>
        <end position="152"/>
    </location>
</feature>
<evidence type="ECO:0000256" key="7">
    <source>
        <dbReference type="SAM" id="Phobius"/>
    </source>
</evidence>
<gene>
    <name evidence="8" type="ORF">AKJ17_05990</name>
</gene>
<dbReference type="PANTHER" id="PTHR30106">
    <property type="entry name" value="INNER MEMBRANE PROTEIN YEIH-RELATED"/>
    <property type="match status" value="1"/>
</dbReference>
<comment type="similarity">
    <text evidence="2">Belongs to the UPF0324 family.</text>
</comment>
<reference evidence="9" key="1">
    <citation type="submission" date="2015-08" db="EMBL/GenBank/DDBJ databases">
        <title>Vibrio galatheae sp. nov., a novel member of the Vibrionaceae family isolated from the Solomon Islands.</title>
        <authorList>
            <person name="Giubergia S."/>
            <person name="Machado H."/>
            <person name="Mateiu R.V."/>
            <person name="Gram L."/>
        </authorList>
    </citation>
    <scope>NUCLEOTIDE SEQUENCE [LARGE SCALE GENOMIC DNA]</scope>
    <source>
        <strain evidence="9">DSM 19584</strain>
    </source>
</reference>
<evidence type="ECO:0000256" key="5">
    <source>
        <dbReference type="ARBA" id="ARBA00022989"/>
    </source>
</evidence>
<dbReference type="InterPro" id="IPR018383">
    <property type="entry name" value="UPF0324_pro"/>
</dbReference>
<evidence type="ECO:0000256" key="3">
    <source>
        <dbReference type="ARBA" id="ARBA00022475"/>
    </source>
</evidence>
<dbReference type="STRING" id="693.AKJ17_05990"/>
<accession>A0A0M0HQT2</accession>
<feature type="transmembrane region" description="Helical" evidence="7">
    <location>
        <begin position="21"/>
        <end position="38"/>
    </location>
</feature>
<evidence type="ECO:0008006" key="10">
    <source>
        <dbReference type="Google" id="ProtNLM"/>
    </source>
</evidence>
<dbReference type="RefSeq" id="WP_053394868.1">
    <property type="nucleotide sequence ID" value="NZ_LHPJ01000005.1"/>
</dbReference>
<evidence type="ECO:0000256" key="1">
    <source>
        <dbReference type="ARBA" id="ARBA00004651"/>
    </source>
</evidence>
<dbReference type="AlphaFoldDB" id="A0A0M0HQT2"/>
<feature type="transmembrane region" description="Helical" evidence="7">
    <location>
        <begin position="164"/>
        <end position="187"/>
    </location>
</feature>
<feature type="transmembrane region" description="Helical" evidence="7">
    <location>
        <begin position="319"/>
        <end position="339"/>
    </location>
</feature>
<dbReference type="Proteomes" id="UP000037515">
    <property type="component" value="Unassembled WGS sequence"/>
</dbReference>
<dbReference type="OrthoDB" id="9805703at2"/>
<proteinExistence type="inferred from homology"/>
<keyword evidence="6 7" id="KW-0472">Membrane</keyword>
<keyword evidence="3" id="KW-1003">Cell membrane</keyword>
<comment type="subcellular location">
    <subcellularLocation>
        <location evidence="1">Cell membrane</location>
        <topology evidence="1">Multi-pass membrane protein</topology>
    </subcellularLocation>
</comment>
<dbReference type="GO" id="GO:0005886">
    <property type="term" value="C:plasma membrane"/>
    <property type="evidence" value="ECO:0007669"/>
    <property type="project" value="UniProtKB-SubCell"/>
</dbReference>
<protein>
    <recommendedName>
        <fullName evidence="10">Sulfate exporter family transporter</fullName>
    </recommendedName>
</protein>
<dbReference type="PATRIC" id="fig|693.5.peg.1221"/>
<name>A0A0M0HQT2_VIBNE</name>
<feature type="transmembrane region" description="Helical" evidence="7">
    <location>
        <begin position="228"/>
        <end position="246"/>
    </location>
</feature>
<evidence type="ECO:0000313" key="8">
    <source>
        <dbReference type="EMBL" id="KOO04455.1"/>
    </source>
</evidence>
<feature type="transmembrane region" description="Helical" evidence="7">
    <location>
        <begin position="44"/>
        <end position="60"/>
    </location>
</feature>
<feature type="transmembrane region" description="Helical" evidence="7">
    <location>
        <begin position="258"/>
        <end position="279"/>
    </location>
</feature>
<sequence>MANILSNNAHIEQLANLKNTYAPGVLISVLVGLAALYLSNNYGAPAMLMALLLGMAFNFLSVEPVYAKGLEFTAKTVLRIGVALLGVRITLGDITALGVTPIITVCAAVGSTIAFGLFLAKRMGFNSHFGLLTGGSVAICGASAAMAISAILPQSEESKRNTLFTVIAVTTLSTIAMVLYPLIALALELNTTEIGFFLGGTIHDVAQVVGAGYSVSEEAGNLSTFVKLLRVATLVPVVLIASFFLMKHNASHQGNKVQLPFFLVGFVLIFIVNSTGVIPAAPLELLNALSSKLLLIAVAALGVRTSLKDVLTVGIKPILLVVMETLFIAAVILLCIFFTR</sequence>
<comment type="caution">
    <text evidence="8">The sequence shown here is derived from an EMBL/GenBank/DDBJ whole genome shotgun (WGS) entry which is preliminary data.</text>
</comment>
<keyword evidence="5 7" id="KW-1133">Transmembrane helix</keyword>
<dbReference type="Pfam" id="PF03601">
    <property type="entry name" value="Cons_hypoth698"/>
    <property type="match status" value="1"/>
</dbReference>
<organism evidence="8 9">
    <name type="scientific">Vibrio nereis</name>
    <dbReference type="NCBI Taxonomy" id="693"/>
    <lineage>
        <taxon>Bacteria</taxon>
        <taxon>Pseudomonadati</taxon>
        <taxon>Pseudomonadota</taxon>
        <taxon>Gammaproteobacteria</taxon>
        <taxon>Vibrionales</taxon>
        <taxon>Vibrionaceae</taxon>
        <taxon>Vibrio</taxon>
    </lineage>
</organism>